<reference evidence="2 3" key="1">
    <citation type="journal article" date="2019" name="Int. J. Syst. Evol. Microbiol.">
        <title>The Global Catalogue of Microorganisms (GCM) 10K type strain sequencing project: providing services to taxonomists for standard genome sequencing and annotation.</title>
        <authorList>
            <consortium name="The Broad Institute Genomics Platform"/>
            <consortium name="The Broad Institute Genome Sequencing Center for Infectious Disease"/>
            <person name="Wu L."/>
            <person name="Ma J."/>
        </authorList>
    </citation>
    <scope>NUCLEOTIDE SEQUENCE [LARGE SCALE GENOMIC DNA]</scope>
    <source>
        <strain evidence="2 3">JCM 6242</strain>
    </source>
</reference>
<proteinExistence type="predicted"/>
<evidence type="ECO:0000313" key="3">
    <source>
        <dbReference type="Proteomes" id="UP001500831"/>
    </source>
</evidence>
<feature type="region of interest" description="Disordered" evidence="1">
    <location>
        <begin position="39"/>
        <end position="82"/>
    </location>
</feature>
<keyword evidence="3" id="KW-1185">Reference proteome</keyword>
<evidence type="ECO:0000313" key="2">
    <source>
        <dbReference type="EMBL" id="GAA2899949.1"/>
    </source>
</evidence>
<dbReference type="RefSeq" id="WP_344979632.1">
    <property type="nucleotide sequence ID" value="NZ_BAAAVI010000066.1"/>
</dbReference>
<name>A0ABN3W6T7_9ACTN</name>
<sequence>MTPGLSWLETLGAASGRFGTFLAGAAAIVRPLSGGRTTYASAPWETAGRSPSDPVGVDVRRAACRPGPAGKPSPSLPASVSA</sequence>
<gene>
    <name evidence="2" type="ORF">GCM10010517_65530</name>
</gene>
<comment type="caution">
    <text evidence="2">The sequence shown here is derived from an EMBL/GenBank/DDBJ whole genome shotgun (WGS) entry which is preliminary data.</text>
</comment>
<dbReference type="EMBL" id="BAAAVI010000066">
    <property type="protein sequence ID" value="GAA2899949.1"/>
    <property type="molecule type" value="Genomic_DNA"/>
</dbReference>
<organism evidence="2 3">
    <name type="scientific">Streptosporangium fragile</name>
    <dbReference type="NCBI Taxonomy" id="46186"/>
    <lineage>
        <taxon>Bacteria</taxon>
        <taxon>Bacillati</taxon>
        <taxon>Actinomycetota</taxon>
        <taxon>Actinomycetes</taxon>
        <taxon>Streptosporangiales</taxon>
        <taxon>Streptosporangiaceae</taxon>
        <taxon>Streptosporangium</taxon>
    </lineage>
</organism>
<protein>
    <submittedName>
        <fullName evidence="2">Uncharacterized protein</fullName>
    </submittedName>
</protein>
<accession>A0ABN3W6T7</accession>
<dbReference type="Proteomes" id="UP001500831">
    <property type="component" value="Unassembled WGS sequence"/>
</dbReference>
<evidence type="ECO:0000256" key="1">
    <source>
        <dbReference type="SAM" id="MobiDB-lite"/>
    </source>
</evidence>